<dbReference type="HOGENOM" id="CLU_1749960_0_0_1"/>
<dbReference type="EMBL" id="KN838646">
    <property type="protein sequence ID" value="KIJ99478.1"/>
    <property type="molecule type" value="Genomic_DNA"/>
</dbReference>
<dbReference type="InterPro" id="IPR035992">
    <property type="entry name" value="Ricin_B-like_lectins"/>
</dbReference>
<reference evidence="1 2" key="1">
    <citation type="submission" date="2014-04" db="EMBL/GenBank/DDBJ databases">
        <authorList>
            <consortium name="DOE Joint Genome Institute"/>
            <person name="Kuo A."/>
            <person name="Kohler A."/>
            <person name="Nagy L.G."/>
            <person name="Floudas D."/>
            <person name="Copeland A."/>
            <person name="Barry K.W."/>
            <person name="Cichocki N."/>
            <person name="Veneault-Fourrey C."/>
            <person name="LaButti K."/>
            <person name="Lindquist E.A."/>
            <person name="Lipzen A."/>
            <person name="Lundell T."/>
            <person name="Morin E."/>
            <person name="Murat C."/>
            <person name="Sun H."/>
            <person name="Tunlid A."/>
            <person name="Henrissat B."/>
            <person name="Grigoriev I.V."/>
            <person name="Hibbett D.S."/>
            <person name="Martin F."/>
            <person name="Nordberg H.P."/>
            <person name="Cantor M.N."/>
            <person name="Hua S.X."/>
        </authorList>
    </citation>
    <scope>NUCLEOTIDE SEQUENCE [LARGE SCALE GENOMIC DNA]</scope>
    <source>
        <strain evidence="1 2">LaAM-08-1</strain>
    </source>
</reference>
<dbReference type="OrthoDB" id="2131701at2759"/>
<dbReference type="SUPFAM" id="SSF50370">
    <property type="entry name" value="Ricin B-like lectins"/>
    <property type="match status" value="1"/>
</dbReference>
<proteinExistence type="predicted"/>
<dbReference type="Proteomes" id="UP000054477">
    <property type="component" value="Unassembled WGS sequence"/>
</dbReference>
<evidence type="ECO:0000313" key="1">
    <source>
        <dbReference type="EMBL" id="KIJ99478.1"/>
    </source>
</evidence>
<evidence type="ECO:0000313" key="2">
    <source>
        <dbReference type="Proteomes" id="UP000054477"/>
    </source>
</evidence>
<organism evidence="1 2">
    <name type="scientific">Laccaria amethystina LaAM-08-1</name>
    <dbReference type="NCBI Taxonomy" id="1095629"/>
    <lineage>
        <taxon>Eukaryota</taxon>
        <taxon>Fungi</taxon>
        <taxon>Dikarya</taxon>
        <taxon>Basidiomycota</taxon>
        <taxon>Agaricomycotina</taxon>
        <taxon>Agaricomycetes</taxon>
        <taxon>Agaricomycetidae</taxon>
        <taxon>Agaricales</taxon>
        <taxon>Agaricineae</taxon>
        <taxon>Hydnangiaceae</taxon>
        <taxon>Laccaria</taxon>
    </lineage>
</organism>
<keyword evidence="2" id="KW-1185">Reference proteome</keyword>
<sequence length="174" mass="18956">MPLIMGTTYKIINTDQDALEIGAGHAASLGPWNGGATQKWEAIIQPGTQNSWYLKNVGTGRFLGVEGNVPANPVLEAEVDADLLARFDKAHVVGLNDQNAWFIPALPVAGELAYKIHYKDPNQPADHRFDVEGGGLVTVTDVSNPARDYHVAGQIIRLFFDSSTVTQVWKFEVV</sequence>
<reference evidence="2" key="2">
    <citation type="submission" date="2015-01" db="EMBL/GenBank/DDBJ databases">
        <title>Evolutionary Origins and Diversification of the Mycorrhizal Mutualists.</title>
        <authorList>
            <consortium name="DOE Joint Genome Institute"/>
            <consortium name="Mycorrhizal Genomics Consortium"/>
            <person name="Kohler A."/>
            <person name="Kuo A."/>
            <person name="Nagy L.G."/>
            <person name="Floudas D."/>
            <person name="Copeland A."/>
            <person name="Barry K.W."/>
            <person name="Cichocki N."/>
            <person name="Veneault-Fourrey C."/>
            <person name="LaButti K."/>
            <person name="Lindquist E.A."/>
            <person name="Lipzen A."/>
            <person name="Lundell T."/>
            <person name="Morin E."/>
            <person name="Murat C."/>
            <person name="Riley R."/>
            <person name="Ohm R."/>
            <person name="Sun H."/>
            <person name="Tunlid A."/>
            <person name="Henrissat B."/>
            <person name="Grigoriev I.V."/>
            <person name="Hibbett D.S."/>
            <person name="Martin F."/>
        </authorList>
    </citation>
    <scope>NUCLEOTIDE SEQUENCE [LARGE SCALE GENOMIC DNA]</scope>
    <source>
        <strain evidence="2">LaAM-08-1</strain>
    </source>
</reference>
<dbReference type="Gene3D" id="2.80.10.50">
    <property type="match status" value="1"/>
</dbReference>
<gene>
    <name evidence="1" type="ORF">K443DRAFT_171733</name>
</gene>
<accession>A0A0C9XD91</accession>
<name>A0A0C9XD91_9AGAR</name>
<dbReference type="AlphaFoldDB" id="A0A0C9XD91"/>
<protein>
    <submittedName>
        <fullName evidence="1">Unplaced genomic scaffold K443scaffold_111, whole genome shotgun sequence</fullName>
    </submittedName>
</protein>